<keyword evidence="8" id="KW-1185">Reference proteome</keyword>
<evidence type="ECO:0000256" key="1">
    <source>
        <dbReference type="ARBA" id="ARBA00010800"/>
    </source>
</evidence>
<keyword evidence="2" id="KW-0698">rRNA processing</keyword>
<dbReference type="EMBL" id="LR899010">
    <property type="protein sequence ID" value="CAD7083297.1"/>
    <property type="molecule type" value="Genomic_DNA"/>
</dbReference>
<dbReference type="PANTHER" id="PTHR48414:SF1">
    <property type="entry name" value="POP5 HOMOLOG, RIBONUCLEASE P_MRP SUBUNIT"/>
    <property type="match status" value="1"/>
</dbReference>
<dbReference type="GO" id="GO:0001682">
    <property type="term" value="P:tRNA 5'-leader removal"/>
    <property type="evidence" value="ECO:0007669"/>
    <property type="project" value="InterPro"/>
</dbReference>
<dbReference type="FunCoup" id="A0A7R8ULX8">
    <property type="interactions" value="664"/>
</dbReference>
<proteinExistence type="inferred from homology"/>
<comment type="similarity">
    <text evidence="1 6">Belongs to the eukaryotic/archaeal RNase P protein component 2 family.</text>
</comment>
<evidence type="ECO:0000256" key="6">
    <source>
        <dbReference type="PIRNR" id="PIRNR023803"/>
    </source>
</evidence>
<evidence type="ECO:0000256" key="4">
    <source>
        <dbReference type="ARBA" id="ARBA00023242"/>
    </source>
</evidence>
<dbReference type="OMA" id="HCFLFIR"/>
<dbReference type="Gene3D" id="3.30.70.3250">
    <property type="entry name" value="Ribonuclease P, Pop5 subunit"/>
    <property type="match status" value="1"/>
</dbReference>
<dbReference type="GO" id="GO:0030677">
    <property type="term" value="C:ribonuclease P complex"/>
    <property type="evidence" value="ECO:0007669"/>
    <property type="project" value="InterPro"/>
</dbReference>
<evidence type="ECO:0000313" key="8">
    <source>
        <dbReference type="Proteomes" id="UP000594454"/>
    </source>
</evidence>
<protein>
    <recommendedName>
        <fullName evidence="5 6">Ribonuclease P/MRP protein subunit POP5</fullName>
    </recommendedName>
</protein>
<dbReference type="PIRSF" id="PIRSF023803">
    <property type="entry name" value="Ribonuclease_P_prd"/>
    <property type="match status" value="1"/>
</dbReference>
<organism evidence="7 8">
    <name type="scientific">Hermetia illucens</name>
    <name type="common">Black soldier fly</name>
    <dbReference type="NCBI Taxonomy" id="343691"/>
    <lineage>
        <taxon>Eukaryota</taxon>
        <taxon>Metazoa</taxon>
        <taxon>Ecdysozoa</taxon>
        <taxon>Arthropoda</taxon>
        <taxon>Hexapoda</taxon>
        <taxon>Insecta</taxon>
        <taxon>Pterygota</taxon>
        <taxon>Neoptera</taxon>
        <taxon>Endopterygota</taxon>
        <taxon>Diptera</taxon>
        <taxon>Brachycera</taxon>
        <taxon>Stratiomyomorpha</taxon>
        <taxon>Stratiomyidae</taxon>
        <taxon>Hermetiinae</taxon>
        <taxon>Hermetia</taxon>
    </lineage>
</organism>
<comment type="function">
    <text evidence="6">Component of ribonuclease P, a protein complex that generates mature tRNA molecules by cleaving their 5'-ends.</text>
</comment>
<reference evidence="7 8" key="1">
    <citation type="submission" date="2020-11" db="EMBL/GenBank/DDBJ databases">
        <authorList>
            <person name="Wallbank WR R."/>
            <person name="Pardo Diaz C."/>
            <person name="Kozak K."/>
            <person name="Martin S."/>
            <person name="Jiggins C."/>
            <person name="Moest M."/>
            <person name="Warren A I."/>
            <person name="Generalovic N T."/>
            <person name="Byers J.R.P. K."/>
            <person name="Montejo-Kovacevich G."/>
            <person name="Yen C E."/>
        </authorList>
    </citation>
    <scope>NUCLEOTIDE SEQUENCE [LARGE SCALE GENOMIC DNA]</scope>
</reference>
<dbReference type="InterPro" id="IPR002759">
    <property type="entry name" value="Pop5/Rpp14/Rnp2-like"/>
</dbReference>
<dbReference type="GO" id="GO:0006364">
    <property type="term" value="P:rRNA processing"/>
    <property type="evidence" value="ECO:0007669"/>
    <property type="project" value="UniProtKB-KW"/>
</dbReference>
<dbReference type="OrthoDB" id="277888at2759"/>
<dbReference type="InterPro" id="IPR016819">
    <property type="entry name" value="RNase_P/MRP_POP5"/>
</dbReference>
<dbReference type="PANTHER" id="PTHR48414">
    <property type="entry name" value="POP5 HOMOLOG, RIBONUCLEASE P_MRP SUBUNIT"/>
    <property type="match status" value="1"/>
</dbReference>
<dbReference type="InterPro" id="IPR038085">
    <property type="entry name" value="Rnp2-like_sf"/>
</dbReference>
<keyword evidence="3 6" id="KW-0819">tRNA processing</keyword>
<keyword evidence="4 6" id="KW-0539">Nucleus</keyword>
<gene>
    <name evidence="7" type="ORF">HERILL_LOCUS6269</name>
</gene>
<evidence type="ECO:0000256" key="2">
    <source>
        <dbReference type="ARBA" id="ARBA00022552"/>
    </source>
</evidence>
<dbReference type="GO" id="GO:0033204">
    <property type="term" value="F:ribonuclease P RNA binding"/>
    <property type="evidence" value="ECO:0007669"/>
    <property type="project" value="InterPro"/>
</dbReference>
<comment type="subcellular location">
    <subcellularLocation>
        <location evidence="6">Nucleus</location>
        <location evidence="6">Nucleolus</location>
    </subcellularLocation>
</comment>
<name>A0A7R8ULX8_HERIL</name>
<dbReference type="Pfam" id="PF01900">
    <property type="entry name" value="RNase_P_Rpp14"/>
    <property type="match status" value="1"/>
</dbReference>
<sequence length="145" mass="16630">MVRTKNRYIVTQIIPEKSVSAAATFSDAAITKSIRNNVQKYYGDFGSGSINVGFRIKYCNEKTKVTIIRCRHGPHRFITSILPLMTVIGEHRAKFRILYIGATIMQCNKFIVNFQKDCLDRAIGDIESAKDRIDFIKNIMDFKME</sequence>
<dbReference type="InParanoid" id="A0A7R8ULX8"/>
<evidence type="ECO:0000313" key="7">
    <source>
        <dbReference type="EMBL" id="CAD7083297.1"/>
    </source>
</evidence>
<dbReference type="GO" id="GO:0005730">
    <property type="term" value="C:nucleolus"/>
    <property type="evidence" value="ECO:0007669"/>
    <property type="project" value="UniProtKB-SubCell"/>
</dbReference>
<evidence type="ECO:0000256" key="3">
    <source>
        <dbReference type="ARBA" id="ARBA00022694"/>
    </source>
</evidence>
<dbReference type="SUPFAM" id="SSF160350">
    <property type="entry name" value="Rnp2-like"/>
    <property type="match status" value="1"/>
</dbReference>
<dbReference type="Proteomes" id="UP000594454">
    <property type="component" value="Chromosome 2"/>
</dbReference>
<accession>A0A7R8ULX8</accession>
<evidence type="ECO:0000256" key="5">
    <source>
        <dbReference type="ARBA" id="ARBA00044198"/>
    </source>
</evidence>
<dbReference type="AlphaFoldDB" id="A0A7R8ULX8"/>